<keyword evidence="2" id="KW-1185">Reference proteome</keyword>
<proteinExistence type="predicted"/>
<dbReference type="KEGG" id="spiu:SPICUR_06095"/>
<protein>
    <recommendedName>
        <fullName evidence="3">NIF system FeS cluster assembly NifU N-terminal domain-containing protein</fullName>
    </recommendedName>
</protein>
<reference evidence="1 2" key="1">
    <citation type="journal article" date="2013" name="BMC Genomics">
        <title>Genomes of "Spiribacter", a streamlined, successful halophilic bacterium.</title>
        <authorList>
            <person name="Lopez-Perez M."/>
            <person name="Ghai R."/>
            <person name="Leon M.J."/>
            <person name="Rodriguez-Olmos A."/>
            <person name="Copa-Patino J.L."/>
            <person name="Soliveri J."/>
            <person name="Sanchez-Porro C."/>
            <person name="Ventosa A."/>
            <person name="Rodriguez-Valera F."/>
        </authorList>
    </citation>
    <scope>NUCLEOTIDE SEQUENCE [LARGE SCALE GENOMIC DNA]</scope>
    <source>
        <strain evidence="1 2">UAH-SP71</strain>
    </source>
</reference>
<dbReference type="Proteomes" id="UP000017640">
    <property type="component" value="Chromosome"/>
</dbReference>
<gene>
    <name evidence="1" type="ORF">SPICUR_06095</name>
</gene>
<dbReference type="OrthoDB" id="7064045at2"/>
<evidence type="ECO:0000313" key="2">
    <source>
        <dbReference type="Proteomes" id="UP000017640"/>
    </source>
</evidence>
<dbReference type="AlphaFoldDB" id="U5T761"/>
<organism evidence="1 2">
    <name type="scientific">Spiribacter curvatus</name>
    <dbReference type="NCBI Taxonomy" id="1335757"/>
    <lineage>
        <taxon>Bacteria</taxon>
        <taxon>Pseudomonadati</taxon>
        <taxon>Pseudomonadota</taxon>
        <taxon>Gammaproteobacteria</taxon>
        <taxon>Chromatiales</taxon>
        <taxon>Ectothiorhodospiraceae</taxon>
        <taxon>Spiribacter</taxon>
    </lineage>
</organism>
<name>U5T761_9GAMM</name>
<evidence type="ECO:0000313" key="1">
    <source>
        <dbReference type="EMBL" id="AGY92188.1"/>
    </source>
</evidence>
<dbReference type="STRING" id="1335757.SPICUR_06095"/>
<dbReference type="HOGENOM" id="CLU_2156781_0_0_6"/>
<accession>U5T761</accession>
<dbReference type="RefSeq" id="WP_023367101.1">
    <property type="nucleotide sequence ID" value="NC_022664.1"/>
</dbReference>
<evidence type="ECO:0008006" key="3">
    <source>
        <dbReference type="Google" id="ProtNLM"/>
    </source>
</evidence>
<dbReference type="EMBL" id="CP005990">
    <property type="protein sequence ID" value="AGY92188.1"/>
    <property type="molecule type" value="Genomic_DNA"/>
</dbReference>
<sequence length="136" mass="14861">MITTRDPVGPPTRDLRFHDCLERGMETRRRPAMPLRGRAIRAASGLEASFSADVRRHRMQALRFECSTCVTLVAYCQGVVDLLEGEVAGMSAVPALDELVACVRGVPATMQDRAAIALGAYRALITTISSEKQEVE</sequence>